<dbReference type="InterPro" id="IPR017896">
    <property type="entry name" value="4Fe4S_Fe-S-bd"/>
</dbReference>
<dbReference type="Gene3D" id="3.30.70.20">
    <property type="match status" value="1"/>
</dbReference>
<dbReference type="PANTHER" id="PTHR24960">
    <property type="entry name" value="PHOTOSYSTEM I IRON-SULFUR CENTER-RELATED"/>
    <property type="match status" value="1"/>
</dbReference>
<evidence type="ECO:0000256" key="3">
    <source>
        <dbReference type="ARBA" id="ARBA00022485"/>
    </source>
</evidence>
<comment type="function">
    <text evidence="2">Ferredoxins are iron-sulfur proteins that transfer electrons in a wide variety of metabolic reactions.</text>
</comment>
<dbReference type="PATRIC" id="fig|649755.3.peg.876"/>
<evidence type="ECO:0000313" key="8">
    <source>
        <dbReference type="EMBL" id="ERK45449.1"/>
    </source>
</evidence>
<keyword evidence="3" id="KW-0004">4Fe-4S</keyword>
<dbReference type="GO" id="GO:0046872">
    <property type="term" value="F:metal ion binding"/>
    <property type="evidence" value="ECO:0007669"/>
    <property type="project" value="UniProtKB-KW"/>
</dbReference>
<evidence type="ECO:0000256" key="4">
    <source>
        <dbReference type="ARBA" id="ARBA00022723"/>
    </source>
</evidence>
<comment type="caution">
    <text evidence="8">The sequence shown here is derived from an EMBL/GenBank/DDBJ whole genome shotgun (WGS) entry which is preliminary data.</text>
</comment>
<keyword evidence="4" id="KW-0479">Metal-binding</keyword>
<dbReference type="Gene3D" id="3.40.50.11440">
    <property type="match status" value="1"/>
</dbReference>
<name>U2PNZ7_9FIRM</name>
<gene>
    <name evidence="8" type="ORF">HMPREF0367_00944</name>
</gene>
<dbReference type="PANTHER" id="PTHR24960:SF79">
    <property type="entry name" value="PHOTOSYSTEM I IRON-SULFUR CENTER"/>
    <property type="match status" value="1"/>
</dbReference>
<dbReference type="InterPro" id="IPR007160">
    <property type="entry name" value="DUF362"/>
</dbReference>
<keyword evidence="6" id="KW-0411">Iron-sulfur</keyword>
<reference evidence="8 9" key="1">
    <citation type="submission" date="2013-06" db="EMBL/GenBank/DDBJ databases">
        <authorList>
            <person name="Weinstock G."/>
            <person name="Sodergren E."/>
            <person name="Lobos E.A."/>
            <person name="Fulton L."/>
            <person name="Fulton R."/>
            <person name="Courtney L."/>
            <person name="Fronick C."/>
            <person name="O'Laughlin M."/>
            <person name="Godfrey J."/>
            <person name="Wilson R.M."/>
            <person name="Miner T."/>
            <person name="Farmer C."/>
            <person name="Delehaunty K."/>
            <person name="Cordes M."/>
            <person name="Minx P."/>
            <person name="Tomlinson C."/>
            <person name="Chen J."/>
            <person name="Wollam A."/>
            <person name="Pepin K.H."/>
            <person name="Bhonagiri V."/>
            <person name="Zhang X."/>
            <person name="Warren W."/>
            <person name="Mitreva M."/>
            <person name="Mardis E.R."/>
            <person name="Wilson R.K."/>
        </authorList>
    </citation>
    <scope>NUCLEOTIDE SEQUENCE [LARGE SCALE GENOMIC DNA]</scope>
    <source>
        <strain evidence="8 9">ATCC 27803</strain>
    </source>
</reference>
<evidence type="ECO:0000256" key="2">
    <source>
        <dbReference type="ARBA" id="ARBA00003532"/>
    </source>
</evidence>
<dbReference type="PROSITE" id="PS51379">
    <property type="entry name" value="4FE4S_FER_2"/>
    <property type="match status" value="2"/>
</dbReference>
<evidence type="ECO:0000256" key="5">
    <source>
        <dbReference type="ARBA" id="ARBA00023004"/>
    </source>
</evidence>
<evidence type="ECO:0000259" key="7">
    <source>
        <dbReference type="PROSITE" id="PS51379"/>
    </source>
</evidence>
<feature type="domain" description="4Fe-4S ferredoxin-type" evidence="7">
    <location>
        <begin position="196"/>
        <end position="225"/>
    </location>
</feature>
<sequence>MNIVGGLVMEKSKVYYTDFHAHLGEGLPTKLKRLVKKAGIEDLDLDGKFVAIKMHFGELGNISYLRPNYAKAIVDVVKELGGKPFLTDCNTMYPGSRKNALEHLECAWENGFTPLSVGCPIIIGDGLKGTDDIEVPVKGGEYVKNAKIGRAVMDADVFISLTHFKGHEMTGFGGTIKNIGMGCGSRAGKIEQHSSGLPHVDPEKCRGCKLCLRECANNGLQFDEEAKKMTIDSKNCVGCGRCVGACNFDAISFNNDHANEILNCRMAEYTKAVVDGREQFHISLIVDVSPNCDCHAENDIPILPNIGMFVSKDPLALDQACVDACLKATPMPNSQLAKHLADPNFEDQHDHFRNSTPESEWRSCLDHAAKIGLGSREYELIEMK</sequence>
<feature type="domain" description="4Fe-4S ferredoxin-type" evidence="7">
    <location>
        <begin position="227"/>
        <end position="256"/>
    </location>
</feature>
<evidence type="ECO:0000256" key="1">
    <source>
        <dbReference type="ARBA" id="ARBA00001966"/>
    </source>
</evidence>
<accession>U2PNZ7</accession>
<dbReference type="InterPro" id="IPR050157">
    <property type="entry name" value="PSI_iron-sulfur_center"/>
</dbReference>
<dbReference type="EMBL" id="AWVI01000041">
    <property type="protein sequence ID" value="ERK45449.1"/>
    <property type="molecule type" value="Genomic_DNA"/>
</dbReference>
<protein>
    <submittedName>
        <fullName evidence="8">4Fe-4S binding domain protein</fullName>
    </submittedName>
</protein>
<evidence type="ECO:0000256" key="6">
    <source>
        <dbReference type="ARBA" id="ARBA00023014"/>
    </source>
</evidence>
<dbReference type="HOGENOM" id="CLU_046240_0_0_9"/>
<evidence type="ECO:0000313" key="9">
    <source>
        <dbReference type="Proteomes" id="UP000016658"/>
    </source>
</evidence>
<dbReference type="Pfam" id="PF12838">
    <property type="entry name" value="Fer4_7"/>
    <property type="match status" value="1"/>
</dbReference>
<organism evidence="8 9">
    <name type="scientific">Faecalitalea cylindroides ATCC 27803</name>
    <dbReference type="NCBI Taxonomy" id="649755"/>
    <lineage>
        <taxon>Bacteria</taxon>
        <taxon>Bacillati</taxon>
        <taxon>Bacillota</taxon>
        <taxon>Erysipelotrichia</taxon>
        <taxon>Erysipelotrichales</taxon>
        <taxon>Erysipelotrichaceae</taxon>
        <taxon>Faecalitalea</taxon>
    </lineage>
</organism>
<dbReference type="SUPFAM" id="SSF54862">
    <property type="entry name" value="4Fe-4S ferredoxins"/>
    <property type="match status" value="1"/>
</dbReference>
<proteinExistence type="predicted"/>
<dbReference type="Pfam" id="PF04015">
    <property type="entry name" value="DUF362"/>
    <property type="match status" value="1"/>
</dbReference>
<comment type="cofactor">
    <cofactor evidence="1">
        <name>[4Fe-4S] cluster</name>
        <dbReference type="ChEBI" id="CHEBI:49883"/>
    </cofactor>
</comment>
<dbReference type="GO" id="GO:0051539">
    <property type="term" value="F:4 iron, 4 sulfur cluster binding"/>
    <property type="evidence" value="ECO:0007669"/>
    <property type="project" value="UniProtKB-KW"/>
</dbReference>
<dbReference type="AlphaFoldDB" id="U2PNZ7"/>
<dbReference type="Proteomes" id="UP000016658">
    <property type="component" value="Unassembled WGS sequence"/>
</dbReference>
<keyword evidence="5" id="KW-0408">Iron</keyword>